<gene>
    <name evidence="6" type="ordered locus">HD_0868</name>
</gene>
<dbReference type="eggNOG" id="COG0471">
    <property type="taxonomic scope" value="Bacteria"/>
</dbReference>
<evidence type="ECO:0000256" key="4">
    <source>
        <dbReference type="ARBA" id="ARBA00023136"/>
    </source>
</evidence>
<keyword evidence="2 5" id="KW-0812">Transmembrane</keyword>
<evidence type="ECO:0000256" key="2">
    <source>
        <dbReference type="ARBA" id="ARBA00022692"/>
    </source>
</evidence>
<sequence length="113" mass="12375">MRNHFIFLNSLPYTPETNKSLALLIFVAILWLTEPVHIAITALLSPILAIFLDLVKSKAALVTFADPPFFLFFGGFALATALHIQQTGIIKAGFLLNILCVLLIATVGHCLLQ</sequence>
<dbReference type="STRING" id="233412.HD_0868"/>
<evidence type="ECO:0000313" key="6">
    <source>
        <dbReference type="EMBL" id="AAP95755.1"/>
    </source>
</evidence>
<keyword evidence="4 5" id="KW-0472">Membrane</keyword>
<evidence type="ECO:0000256" key="5">
    <source>
        <dbReference type="SAM" id="Phobius"/>
    </source>
</evidence>
<comment type="subcellular location">
    <subcellularLocation>
        <location evidence="1">Membrane</location>
        <topology evidence="1">Multi-pass membrane protein</topology>
    </subcellularLocation>
</comment>
<proteinExistence type="predicted"/>
<dbReference type="HOGENOM" id="CLU_2129938_0_0_6"/>
<dbReference type="PANTHER" id="PTHR10283:SF82">
    <property type="entry name" value="SOLUTE CARRIER FAMILY 13 MEMBER 2"/>
    <property type="match status" value="1"/>
</dbReference>
<evidence type="ECO:0000256" key="3">
    <source>
        <dbReference type="ARBA" id="ARBA00022989"/>
    </source>
</evidence>
<dbReference type="Proteomes" id="UP000001022">
    <property type="component" value="Chromosome"/>
</dbReference>
<feature type="transmembrane region" description="Helical" evidence="5">
    <location>
        <begin position="20"/>
        <end position="52"/>
    </location>
</feature>
<dbReference type="GO" id="GO:0005886">
    <property type="term" value="C:plasma membrane"/>
    <property type="evidence" value="ECO:0007669"/>
    <property type="project" value="TreeGrafter"/>
</dbReference>
<dbReference type="KEGG" id="hdu:HD_0868"/>
<feature type="transmembrane region" description="Helical" evidence="5">
    <location>
        <begin position="59"/>
        <end position="82"/>
    </location>
</feature>
<protein>
    <submittedName>
        <fullName evidence="6">Uncharacterized protein</fullName>
    </submittedName>
</protein>
<feature type="transmembrane region" description="Helical" evidence="5">
    <location>
        <begin position="94"/>
        <end position="112"/>
    </location>
</feature>
<keyword evidence="3 5" id="KW-1133">Transmembrane helix</keyword>
<evidence type="ECO:0000313" key="7">
    <source>
        <dbReference type="Proteomes" id="UP000001022"/>
    </source>
</evidence>
<organism evidence="6 7">
    <name type="scientific">Haemophilus ducreyi (strain 35000HP / ATCC 700724)</name>
    <dbReference type="NCBI Taxonomy" id="233412"/>
    <lineage>
        <taxon>Bacteria</taxon>
        <taxon>Pseudomonadati</taxon>
        <taxon>Pseudomonadota</taxon>
        <taxon>Gammaproteobacteria</taxon>
        <taxon>Pasteurellales</taxon>
        <taxon>Pasteurellaceae</taxon>
        <taxon>Haemophilus</taxon>
    </lineage>
</organism>
<dbReference type="AlphaFoldDB" id="Q7VMU8"/>
<accession>Q7VMU8</accession>
<dbReference type="EMBL" id="AE017143">
    <property type="protein sequence ID" value="AAP95755.1"/>
    <property type="molecule type" value="Genomic_DNA"/>
</dbReference>
<reference evidence="7" key="1">
    <citation type="submission" date="2003-06" db="EMBL/GenBank/DDBJ databases">
        <title>The complete genome sequence of Haemophilus ducreyi.</title>
        <authorList>
            <person name="Munson R.S. Jr."/>
            <person name="Ray W.C."/>
            <person name="Mahairas G."/>
            <person name="Sabo P."/>
            <person name="Mungur R."/>
            <person name="Johnson L."/>
            <person name="Nguyen D."/>
            <person name="Wang J."/>
            <person name="Forst C."/>
            <person name="Hood L."/>
        </authorList>
    </citation>
    <scope>NUCLEOTIDE SEQUENCE [LARGE SCALE GENOMIC DNA]</scope>
    <source>
        <strain evidence="7">35000HP / ATCC 700724</strain>
    </source>
</reference>
<name>Q7VMU8_HAEDU</name>
<dbReference type="GO" id="GO:0022857">
    <property type="term" value="F:transmembrane transporter activity"/>
    <property type="evidence" value="ECO:0007669"/>
    <property type="project" value="TreeGrafter"/>
</dbReference>
<dbReference type="PANTHER" id="PTHR10283">
    <property type="entry name" value="SOLUTE CARRIER FAMILY 13 MEMBER"/>
    <property type="match status" value="1"/>
</dbReference>
<keyword evidence="7" id="KW-1185">Reference proteome</keyword>
<evidence type="ECO:0000256" key="1">
    <source>
        <dbReference type="ARBA" id="ARBA00004141"/>
    </source>
</evidence>